<evidence type="ECO:0000256" key="2">
    <source>
        <dbReference type="ARBA" id="ARBA00007171"/>
    </source>
</evidence>
<feature type="region of interest" description="Disordered" evidence="4">
    <location>
        <begin position="1"/>
        <end position="162"/>
    </location>
</feature>
<proteinExistence type="inferred from homology"/>
<keyword evidence="5" id="KW-0812">Transmembrane</keyword>
<keyword evidence="3 5" id="KW-0472">Membrane</keyword>
<feature type="transmembrane region" description="Helical" evidence="5">
    <location>
        <begin position="170"/>
        <end position="192"/>
    </location>
</feature>
<keyword evidence="9" id="KW-1185">Reference proteome</keyword>
<dbReference type="InterPro" id="IPR036138">
    <property type="entry name" value="PBP_dimer_sf"/>
</dbReference>
<dbReference type="Gene3D" id="3.30.450.330">
    <property type="match status" value="1"/>
</dbReference>
<dbReference type="PANTHER" id="PTHR30627:SF1">
    <property type="entry name" value="PEPTIDOGLYCAN D,D-TRANSPEPTIDASE FTSI"/>
    <property type="match status" value="1"/>
</dbReference>
<evidence type="ECO:0000256" key="5">
    <source>
        <dbReference type="SAM" id="Phobius"/>
    </source>
</evidence>
<protein>
    <submittedName>
        <fullName evidence="8">Cell division protein FtsI</fullName>
    </submittedName>
</protein>
<dbReference type="GO" id="GO:0008658">
    <property type="term" value="F:penicillin binding"/>
    <property type="evidence" value="ECO:0007669"/>
    <property type="project" value="InterPro"/>
</dbReference>
<feature type="domain" description="Penicillin-binding protein dimerisation" evidence="7">
    <location>
        <begin position="212"/>
        <end position="374"/>
    </location>
</feature>
<dbReference type="RefSeq" id="WP_205262197.1">
    <property type="nucleotide sequence ID" value="NZ_JAERWK010000025.1"/>
</dbReference>
<gene>
    <name evidence="8" type="ORF">JL106_18315</name>
</gene>
<evidence type="ECO:0000313" key="9">
    <source>
        <dbReference type="Proteomes" id="UP000663792"/>
    </source>
</evidence>
<dbReference type="GO" id="GO:0071555">
    <property type="term" value="P:cell wall organization"/>
    <property type="evidence" value="ECO:0007669"/>
    <property type="project" value="TreeGrafter"/>
</dbReference>
<dbReference type="Gene3D" id="3.40.710.10">
    <property type="entry name" value="DD-peptidase/beta-lactamase superfamily"/>
    <property type="match status" value="1"/>
</dbReference>
<evidence type="ECO:0000256" key="3">
    <source>
        <dbReference type="ARBA" id="ARBA00023136"/>
    </source>
</evidence>
<feature type="compositionally biased region" description="Basic residues" evidence="4">
    <location>
        <begin position="149"/>
        <end position="162"/>
    </location>
</feature>
<dbReference type="InterPro" id="IPR012338">
    <property type="entry name" value="Beta-lactam/transpept-like"/>
</dbReference>
<keyword evidence="5" id="KW-1133">Transmembrane helix</keyword>
<dbReference type="Gene3D" id="3.90.1310.10">
    <property type="entry name" value="Penicillin-binding protein 2a (Domain 2)"/>
    <property type="match status" value="1"/>
</dbReference>
<evidence type="ECO:0000313" key="8">
    <source>
        <dbReference type="EMBL" id="MBM9469245.1"/>
    </source>
</evidence>
<dbReference type="EMBL" id="JAERWK010000025">
    <property type="protein sequence ID" value="MBM9469245.1"/>
    <property type="molecule type" value="Genomic_DNA"/>
</dbReference>
<dbReference type="Pfam" id="PF00905">
    <property type="entry name" value="Transpeptidase"/>
    <property type="match status" value="1"/>
</dbReference>
<dbReference type="PANTHER" id="PTHR30627">
    <property type="entry name" value="PEPTIDOGLYCAN D,D-TRANSPEPTIDASE"/>
    <property type="match status" value="1"/>
</dbReference>
<evidence type="ECO:0000259" key="7">
    <source>
        <dbReference type="Pfam" id="PF03717"/>
    </source>
</evidence>
<feature type="compositionally biased region" description="Low complexity" evidence="4">
    <location>
        <begin position="18"/>
        <end position="67"/>
    </location>
</feature>
<dbReference type="SUPFAM" id="SSF56519">
    <property type="entry name" value="Penicillin binding protein dimerisation domain"/>
    <property type="match status" value="1"/>
</dbReference>
<reference evidence="8" key="1">
    <citation type="submission" date="2021-01" db="EMBL/GenBank/DDBJ databases">
        <title>YIM 132084 draft genome.</title>
        <authorList>
            <person name="An D."/>
        </authorList>
    </citation>
    <scope>NUCLEOTIDE SEQUENCE</scope>
    <source>
        <strain evidence="8">YIM 132084</strain>
    </source>
</reference>
<dbReference type="InterPro" id="IPR050515">
    <property type="entry name" value="Beta-lactam/transpept"/>
</dbReference>
<organism evidence="8 9">
    <name type="scientific">Nakamurella leprariae</name>
    <dbReference type="NCBI Taxonomy" id="2803911"/>
    <lineage>
        <taxon>Bacteria</taxon>
        <taxon>Bacillati</taxon>
        <taxon>Actinomycetota</taxon>
        <taxon>Actinomycetes</taxon>
        <taxon>Nakamurellales</taxon>
        <taxon>Nakamurellaceae</taxon>
        <taxon>Nakamurella</taxon>
    </lineage>
</organism>
<dbReference type="InterPro" id="IPR001460">
    <property type="entry name" value="PCN-bd_Tpept"/>
</dbReference>
<name>A0A938YB50_9ACTN</name>
<dbReference type="SUPFAM" id="SSF56601">
    <property type="entry name" value="beta-lactamase/transpeptidase-like"/>
    <property type="match status" value="1"/>
</dbReference>
<keyword evidence="8" id="KW-0132">Cell division</keyword>
<dbReference type="GO" id="GO:0005886">
    <property type="term" value="C:plasma membrane"/>
    <property type="evidence" value="ECO:0007669"/>
    <property type="project" value="TreeGrafter"/>
</dbReference>
<dbReference type="Pfam" id="PF03717">
    <property type="entry name" value="PBP_dimer"/>
    <property type="match status" value="1"/>
</dbReference>
<feature type="domain" description="Penicillin-binding protein transpeptidase" evidence="6">
    <location>
        <begin position="420"/>
        <end position="732"/>
    </location>
</feature>
<evidence type="ECO:0000259" key="6">
    <source>
        <dbReference type="Pfam" id="PF00905"/>
    </source>
</evidence>
<dbReference type="GO" id="GO:0051301">
    <property type="term" value="P:cell division"/>
    <property type="evidence" value="ECO:0007669"/>
    <property type="project" value="UniProtKB-KW"/>
</dbReference>
<comment type="caution">
    <text evidence="8">The sequence shown here is derived from an EMBL/GenBank/DDBJ whole genome shotgun (WGS) entry which is preliminary data.</text>
</comment>
<sequence length="756" mass="79424">MIRDESTERRAVARDRAGQPPRAQSQRAQSQRGQTQRGQGQRSQPPGTGRPQPTRSPRAGAGRRGAPVRPPRPTERNSEHPSDPATGAGHAVGGQRPGSGHAVRPGRVVGPSRADRTDRAGRPDRSDRTGRSRTERPARSGRAAQPRSVRGRRTRRSRVARANLPRRGRLAMVALVVMLVAVGVKLISVQVVDSHGYAAQAVDQRSRLVTLAAQRGSISDRTGAQLAFTVEGRAVAARPALFTDDTQRRRVAELLAADLADTGTTTAPEDRTADALMDKLSSDSRYVYLARGLMPAEADVIIEQMAAVLDDDQINAVVTERQDIREAQTGSAAAAIVGTVDFDGNGLSGIESKFDGKLSGEDGSREVDVDARSGIIPGSARNEVAATDGVDITLTLDNDLQHTVAQYVQQRVTETGAKSGCAVVMTADSARIAAMACFEPGKSVRETGNKAVTDKFEPGSVNKVVTMAAALEQGLITPDTVLTVDGEIGMGDVTVHDAWAHGPIQMTVAGILAKSSNVGTLMIAQQIGPDAFIRQSELFGQGVKTGVQLPGETRGDLPAQSSWSSSTFANLPIGQGMTVNLVQLAGMYQAIANDGVRVTPTLVQSMTSDGQPVEIPVSSGAQAPGTQTRVMSAQTADTLKDMLRATVQDGDVNHRGTAPAAALTGYQVAGKTGTAQQVDEATGDYSDTLVTTTFGGVVPADDPRYAIALMLDAPNSSGPGGSSAAPLFHEIAAYLMRQDNVPPSPEPAPVYDLYVG</sequence>
<feature type="compositionally biased region" description="Basic and acidic residues" evidence="4">
    <location>
        <begin position="1"/>
        <end position="17"/>
    </location>
</feature>
<comment type="similarity">
    <text evidence="2">Belongs to the transpeptidase family.</text>
</comment>
<dbReference type="InterPro" id="IPR005311">
    <property type="entry name" value="PBP_dimer"/>
</dbReference>
<dbReference type="AlphaFoldDB" id="A0A938YB50"/>
<accession>A0A938YB50</accession>
<feature type="compositionally biased region" description="Basic and acidic residues" evidence="4">
    <location>
        <begin position="113"/>
        <end position="138"/>
    </location>
</feature>
<comment type="subcellular location">
    <subcellularLocation>
        <location evidence="1">Membrane</location>
    </subcellularLocation>
</comment>
<dbReference type="Proteomes" id="UP000663792">
    <property type="component" value="Unassembled WGS sequence"/>
</dbReference>
<keyword evidence="8" id="KW-0131">Cell cycle</keyword>
<evidence type="ECO:0000256" key="4">
    <source>
        <dbReference type="SAM" id="MobiDB-lite"/>
    </source>
</evidence>
<feature type="compositionally biased region" description="Basic and acidic residues" evidence="4">
    <location>
        <begin position="72"/>
        <end position="82"/>
    </location>
</feature>
<evidence type="ECO:0000256" key="1">
    <source>
        <dbReference type="ARBA" id="ARBA00004370"/>
    </source>
</evidence>